<dbReference type="InterPro" id="IPR029044">
    <property type="entry name" value="Nucleotide-diphossugar_trans"/>
</dbReference>
<dbReference type="PANTHER" id="PTHR43179:SF12">
    <property type="entry name" value="GALACTOFURANOSYLTRANSFERASE GLFT2"/>
    <property type="match status" value="1"/>
</dbReference>
<evidence type="ECO:0000256" key="2">
    <source>
        <dbReference type="ARBA" id="ARBA00022676"/>
    </source>
</evidence>
<dbReference type="RefSeq" id="WP_208632359.1">
    <property type="nucleotide sequence ID" value="NZ_CP059319.1"/>
</dbReference>
<evidence type="ECO:0000259" key="5">
    <source>
        <dbReference type="Pfam" id="PF00535"/>
    </source>
</evidence>
<organism evidence="6 7">
    <name type="scientific">Rhizorhabdus wittichii</name>
    <dbReference type="NCBI Taxonomy" id="160791"/>
    <lineage>
        <taxon>Bacteria</taxon>
        <taxon>Pseudomonadati</taxon>
        <taxon>Pseudomonadota</taxon>
        <taxon>Alphaproteobacteria</taxon>
        <taxon>Sphingomonadales</taxon>
        <taxon>Sphingomonadaceae</taxon>
        <taxon>Rhizorhabdus</taxon>
    </lineage>
</organism>
<reference evidence="6" key="1">
    <citation type="submission" date="2020-07" db="EMBL/GenBank/DDBJ databases">
        <authorList>
            <person name="Camacho E."/>
        </authorList>
    </citation>
    <scope>NUCLEOTIDE SEQUENCE</scope>
    <source>
        <strain evidence="6">MPO218</strain>
    </source>
</reference>
<comment type="similarity">
    <text evidence="1">Belongs to the glycosyltransferase 2 family.</text>
</comment>
<feature type="transmembrane region" description="Helical" evidence="4">
    <location>
        <begin position="267"/>
        <end position="287"/>
    </location>
</feature>
<evidence type="ECO:0000256" key="3">
    <source>
        <dbReference type="ARBA" id="ARBA00022679"/>
    </source>
</evidence>
<keyword evidence="3" id="KW-0808">Transferase</keyword>
<reference evidence="6" key="2">
    <citation type="submission" date="2021-04" db="EMBL/GenBank/DDBJ databases">
        <title>Isolation and genomic analysis of the ibuprofen-degrading bacterium Sphingomonas strain MPO218.</title>
        <authorList>
            <person name="Aulestia M."/>
            <person name="Flores A."/>
            <person name="Mangas E.L."/>
            <person name="Perez-Pulido A.J."/>
            <person name="Santero E."/>
            <person name="Camacho E.M."/>
        </authorList>
    </citation>
    <scope>NUCLEOTIDE SEQUENCE</scope>
    <source>
        <strain evidence="6">MPO218</strain>
    </source>
</reference>
<dbReference type="Proteomes" id="UP000664914">
    <property type="component" value="Chromosome"/>
</dbReference>
<proteinExistence type="inferred from homology"/>
<dbReference type="PANTHER" id="PTHR43179">
    <property type="entry name" value="RHAMNOSYLTRANSFERASE WBBL"/>
    <property type="match status" value="1"/>
</dbReference>
<evidence type="ECO:0000313" key="6">
    <source>
        <dbReference type="EMBL" id="QTH20870.1"/>
    </source>
</evidence>
<keyword evidence="2" id="KW-0328">Glycosyltransferase</keyword>
<dbReference type="Pfam" id="PF00535">
    <property type="entry name" value="Glycos_transf_2"/>
    <property type="match status" value="1"/>
</dbReference>
<dbReference type="InterPro" id="IPR001173">
    <property type="entry name" value="Glyco_trans_2-like"/>
</dbReference>
<evidence type="ECO:0000256" key="4">
    <source>
        <dbReference type="SAM" id="Phobius"/>
    </source>
</evidence>
<keyword evidence="4" id="KW-1133">Transmembrane helix</keyword>
<evidence type="ECO:0000256" key="1">
    <source>
        <dbReference type="ARBA" id="ARBA00006739"/>
    </source>
</evidence>
<evidence type="ECO:0000313" key="7">
    <source>
        <dbReference type="Proteomes" id="UP000664914"/>
    </source>
</evidence>
<gene>
    <name evidence="6" type="ORF">HRJ34_21495</name>
</gene>
<feature type="transmembrane region" description="Helical" evidence="4">
    <location>
        <begin position="299"/>
        <end position="317"/>
    </location>
</feature>
<dbReference type="GO" id="GO:0016757">
    <property type="term" value="F:glycosyltransferase activity"/>
    <property type="evidence" value="ECO:0007669"/>
    <property type="project" value="UniProtKB-KW"/>
</dbReference>
<dbReference type="Gene3D" id="3.90.550.10">
    <property type="entry name" value="Spore Coat Polysaccharide Biosynthesis Protein SpsA, Chain A"/>
    <property type="match status" value="1"/>
</dbReference>
<keyword evidence="4" id="KW-0812">Transmembrane</keyword>
<protein>
    <submittedName>
        <fullName evidence="6">Glycosyltransferase family 2 protein</fullName>
    </submittedName>
</protein>
<dbReference type="SUPFAM" id="SSF53448">
    <property type="entry name" value="Nucleotide-diphospho-sugar transferases"/>
    <property type="match status" value="1"/>
</dbReference>
<dbReference type="EMBL" id="CP059319">
    <property type="protein sequence ID" value="QTH20870.1"/>
    <property type="molecule type" value="Genomic_DNA"/>
</dbReference>
<dbReference type="AlphaFoldDB" id="A0A975D0D0"/>
<feature type="transmembrane region" description="Helical" evidence="4">
    <location>
        <begin position="242"/>
        <end position="260"/>
    </location>
</feature>
<accession>A0A975D0D0</accession>
<keyword evidence="4" id="KW-0472">Membrane</keyword>
<feature type="domain" description="Glycosyltransferase 2-like" evidence="5">
    <location>
        <begin position="13"/>
        <end position="133"/>
    </location>
</feature>
<sequence length="329" mass="35243">MAFPDVAVPDIAVVVIGRNEGERLDHCLRSVAGLRTVYVDSGSSDGSADRARAAGAEVIELDAAGGFSAARGRNAGIERLLADPAVVHVQLLDGDTRLDPGWLAAGKAALDADPALGAVFGRLREQDAGRSIYRWLCDLEWAVPPGPAEAFGGNVLARAAALRDAGRYRTEMIAGEDPDYALRMRGRGWGLLSLAAPMGIHDSGIDHFGPWWRRTIRAGRGFAALAALHPDAPGYARGRARILFWAGVVPLIAIAGLALGIAADRRWLLLALAALLLVATQTVRVTARESRRHGPLRAFALSLFLAIGKYAEMIGLLRHHRDRRRGRTP</sequence>
<name>A0A975D0D0_9SPHN</name>